<dbReference type="SMART" id="SM00872">
    <property type="entry name" value="Alpha-mann_mid"/>
    <property type="match status" value="1"/>
</dbReference>
<dbReference type="PANTHER" id="PTHR46017:SF1">
    <property type="entry name" value="ALPHA-MANNOSIDASE 2C1"/>
    <property type="match status" value="1"/>
</dbReference>
<keyword evidence="4" id="KW-0326">Glycosidase</keyword>
<dbReference type="Pfam" id="PF09261">
    <property type="entry name" value="Alpha-mann_mid"/>
    <property type="match status" value="1"/>
</dbReference>
<dbReference type="Gene3D" id="3.20.110.10">
    <property type="entry name" value="Glycoside hydrolase 38, N terminal domain"/>
    <property type="match status" value="1"/>
</dbReference>
<dbReference type="InterPro" id="IPR011682">
    <property type="entry name" value="Glyco_hydro_38_C"/>
</dbReference>
<reference evidence="6 7" key="1">
    <citation type="journal article" date="2014" name="BMC Genomics">
        <title>Comparison of environmental and isolate Sulfobacillus genomes reveals diverse carbon, sulfur, nitrogen, and hydrogen metabolisms.</title>
        <authorList>
            <person name="Justice N.B."/>
            <person name="Norman A."/>
            <person name="Brown C.T."/>
            <person name="Singh A."/>
            <person name="Thomas B.C."/>
            <person name="Banfield J.F."/>
        </authorList>
    </citation>
    <scope>NUCLEOTIDE SEQUENCE [LARGE SCALE GENOMIC DNA]</scope>
    <source>
        <strain evidence="6">AMDSBA1</strain>
    </source>
</reference>
<comment type="caution">
    <text evidence="6">The sequence shown here is derived from an EMBL/GenBank/DDBJ whole genome shotgun (WGS) entry which is preliminary data.</text>
</comment>
<sequence>MGKVNNRDLFSFWVEALHSWSIISRSPLTHWDRVVYVLPGGQTRPMQEVGKDWSVLGADRLILESLITPPRWHRHLLLDLDGEGLVRLDQQPLFGLNTFHRMFRIPESWQEPRTLSVEIGRLGLMGQHFDHPQIRELAWCRIDDIAYSAYWDLKVLREYLRHQTLPEGVVSELARDLEQAVQPIYHLPPDKQAWTKWLTHHADWAETDALWRLLRENKMKGLHNIPRPLLAERIEETHKRLHEVITRLNRNFPVKNGHLQALGHAHIDLAWLWREEETRRKVIRTVATQIHFLESFPEYIFGMSTPAMWKTIEEEEPALFSRMKDLAAQNRIEPLGAFWVEADSQIPDAAAIIRQMIHGLRYFMHHLGVRPVTAFLPDTFGFSEGLPTLLAAAGIRLFFTTKLNWNDTTVFPYKDFWWIGPDGRKVQAHIFGGPEQGYNGTSSLRDIMDGWQEYQKFSGQTGTLLYTYGYGDGGGGPNQDMLERLRRYEQLPGLPEITRGFAAALIRPPDTAFPCYRGELYLEYHRGTLSSQSQVKSQMRRIQEHVRLAEALAAWTRTDWNFHHVWERILVNQFHDILPGSAIHEVYRDVETDLKTLEDMISNAITGSLKTLFPRSAADAISMVAANPSGMRAGTRLVEFRAPYHPEVAVDGEWQRAQKIGPDQYIMALGPMEPLSAVSLAIRACQSPNEEERPQLLHDSYTCQSGPLTVMFVPDGIHQILWEGQSFLREPAGIRAYWHHPDRYDAWELMPGYRNNLCDIQHEPMVVDKAGPFCQVIRLRHRIEHSTIVETYRVDFVHHALNLFVHSQIPDRHLLVRYEIPTDLVTRYATAETMWGTTSHPTVPGSLEESARFEWAAHRFVDLSEGGHFGLALLNNGRYGHSVEEGRIGVTLSTAPLYPDPAADVEPGDVSLCLFPHRGTWREAGVMEQAHAFSAGMWTRTLPTHADERRSLVKGWPANFRIVSLKLAEDGSQDVVMQLGEMFGYRGQASCHVDLPGQSVQQVDVITEQPVPNPGTVHLDPRTRLLTWDYRPYELLVLRWIQSPPTNSVTP</sequence>
<dbReference type="GO" id="GO:0046872">
    <property type="term" value="F:metal ion binding"/>
    <property type="evidence" value="ECO:0007669"/>
    <property type="project" value="UniProtKB-KW"/>
</dbReference>
<dbReference type="SUPFAM" id="SSF88688">
    <property type="entry name" value="Families 57/38 glycoside transferase middle domain"/>
    <property type="match status" value="1"/>
</dbReference>
<keyword evidence="3" id="KW-0378">Hydrolase</keyword>
<accession>A0A2T2X926</accession>
<evidence type="ECO:0000256" key="2">
    <source>
        <dbReference type="ARBA" id="ARBA00022723"/>
    </source>
</evidence>
<organism evidence="6 7">
    <name type="scientific">Sulfobacillus benefaciens</name>
    <dbReference type="NCBI Taxonomy" id="453960"/>
    <lineage>
        <taxon>Bacteria</taxon>
        <taxon>Bacillati</taxon>
        <taxon>Bacillota</taxon>
        <taxon>Clostridia</taxon>
        <taxon>Eubacteriales</taxon>
        <taxon>Clostridiales Family XVII. Incertae Sedis</taxon>
        <taxon>Sulfobacillus</taxon>
    </lineage>
</organism>
<dbReference type="PANTHER" id="PTHR46017">
    <property type="entry name" value="ALPHA-MANNOSIDASE 2C1"/>
    <property type="match status" value="1"/>
</dbReference>
<dbReference type="InterPro" id="IPR011013">
    <property type="entry name" value="Gal_mutarotase_sf_dom"/>
</dbReference>
<dbReference type="InterPro" id="IPR037094">
    <property type="entry name" value="Glyco_hydro_38_cen_sf"/>
</dbReference>
<name>A0A2T2X926_9FIRM</name>
<dbReference type="CDD" id="cd10789">
    <property type="entry name" value="GH38N_AMII_ER_cytosolic"/>
    <property type="match status" value="1"/>
</dbReference>
<dbReference type="InterPro" id="IPR015341">
    <property type="entry name" value="Glyco_hydro_38_cen"/>
</dbReference>
<evidence type="ECO:0000313" key="6">
    <source>
        <dbReference type="EMBL" id="PSR31013.1"/>
    </source>
</evidence>
<dbReference type="Proteomes" id="UP000242699">
    <property type="component" value="Unassembled WGS sequence"/>
</dbReference>
<proteinExistence type="inferred from homology"/>
<evidence type="ECO:0000256" key="4">
    <source>
        <dbReference type="ARBA" id="ARBA00023295"/>
    </source>
</evidence>
<dbReference type="Pfam" id="PF07748">
    <property type="entry name" value="Glyco_hydro_38C"/>
    <property type="match status" value="1"/>
</dbReference>
<dbReference type="AlphaFoldDB" id="A0A2T2X926"/>
<dbReference type="InterPro" id="IPR000602">
    <property type="entry name" value="Glyco_hydro_38_N"/>
</dbReference>
<dbReference type="Gene3D" id="2.70.98.30">
    <property type="entry name" value="Golgi alpha-mannosidase II, domain 4"/>
    <property type="match status" value="1"/>
</dbReference>
<evidence type="ECO:0000313" key="7">
    <source>
        <dbReference type="Proteomes" id="UP000242699"/>
    </source>
</evidence>
<dbReference type="GO" id="GO:0006013">
    <property type="term" value="P:mannose metabolic process"/>
    <property type="evidence" value="ECO:0007669"/>
    <property type="project" value="InterPro"/>
</dbReference>
<dbReference type="EMBL" id="PXYT01000005">
    <property type="protein sequence ID" value="PSR31013.1"/>
    <property type="molecule type" value="Genomic_DNA"/>
</dbReference>
<evidence type="ECO:0000256" key="1">
    <source>
        <dbReference type="ARBA" id="ARBA00009792"/>
    </source>
</evidence>
<gene>
    <name evidence="6" type="ORF">C7B43_03965</name>
</gene>
<comment type="similarity">
    <text evidence="1">Belongs to the glycosyl hydrolase 38 family.</text>
</comment>
<evidence type="ECO:0000259" key="5">
    <source>
        <dbReference type="SMART" id="SM00872"/>
    </source>
</evidence>
<keyword evidence="2" id="KW-0479">Metal-binding</keyword>
<dbReference type="GO" id="GO:0009313">
    <property type="term" value="P:oligosaccharide catabolic process"/>
    <property type="evidence" value="ECO:0007669"/>
    <property type="project" value="TreeGrafter"/>
</dbReference>
<feature type="domain" description="Glycoside hydrolase family 38 central" evidence="5">
    <location>
        <begin position="523"/>
        <end position="594"/>
    </location>
</feature>
<dbReference type="GO" id="GO:0004559">
    <property type="term" value="F:alpha-mannosidase activity"/>
    <property type="evidence" value="ECO:0007669"/>
    <property type="project" value="InterPro"/>
</dbReference>
<dbReference type="InterPro" id="IPR028995">
    <property type="entry name" value="Glyco_hydro_57/38_cen_sf"/>
</dbReference>
<dbReference type="InterPro" id="IPR011330">
    <property type="entry name" value="Glyco_hydro/deAcase_b/a-brl"/>
</dbReference>
<dbReference type="Gene3D" id="1.20.1270.50">
    <property type="entry name" value="Glycoside hydrolase family 38, central domain"/>
    <property type="match status" value="1"/>
</dbReference>
<dbReference type="Pfam" id="PF01074">
    <property type="entry name" value="Glyco_hydro_38N"/>
    <property type="match status" value="1"/>
</dbReference>
<evidence type="ECO:0000256" key="3">
    <source>
        <dbReference type="ARBA" id="ARBA00022801"/>
    </source>
</evidence>
<dbReference type="GO" id="GO:0030246">
    <property type="term" value="F:carbohydrate binding"/>
    <property type="evidence" value="ECO:0007669"/>
    <property type="project" value="InterPro"/>
</dbReference>
<dbReference type="SUPFAM" id="SSF88713">
    <property type="entry name" value="Glycoside hydrolase/deacetylase"/>
    <property type="match status" value="1"/>
</dbReference>
<dbReference type="InterPro" id="IPR027291">
    <property type="entry name" value="Glyco_hydro_38_N_sf"/>
</dbReference>
<dbReference type="SUPFAM" id="SSF74650">
    <property type="entry name" value="Galactose mutarotase-like"/>
    <property type="match status" value="1"/>
</dbReference>
<protein>
    <recommendedName>
        <fullName evidence="5">Glycoside hydrolase family 38 central domain-containing protein</fullName>
    </recommendedName>
</protein>